<organism evidence="1 2">
    <name type="scientific">Cohnella soli</name>
    <dbReference type="NCBI Taxonomy" id="425005"/>
    <lineage>
        <taxon>Bacteria</taxon>
        <taxon>Bacillati</taxon>
        <taxon>Bacillota</taxon>
        <taxon>Bacilli</taxon>
        <taxon>Bacillales</taxon>
        <taxon>Paenibacillaceae</taxon>
        <taxon>Cohnella</taxon>
    </lineage>
</organism>
<protein>
    <recommendedName>
        <fullName evidence="3">Ribosome biogenesis protein</fullName>
    </recommendedName>
</protein>
<accession>A0ABW0HM96</accession>
<reference evidence="2" key="1">
    <citation type="journal article" date="2019" name="Int. J. Syst. Evol. Microbiol.">
        <title>The Global Catalogue of Microorganisms (GCM) 10K type strain sequencing project: providing services to taxonomists for standard genome sequencing and annotation.</title>
        <authorList>
            <consortium name="The Broad Institute Genomics Platform"/>
            <consortium name="The Broad Institute Genome Sequencing Center for Infectious Disease"/>
            <person name="Wu L."/>
            <person name="Ma J."/>
        </authorList>
    </citation>
    <scope>NUCLEOTIDE SEQUENCE [LARGE SCALE GENOMIC DNA]</scope>
    <source>
        <strain evidence="2">CGMCC 1.18575</strain>
    </source>
</reference>
<gene>
    <name evidence="1" type="ORF">ACFPOF_06360</name>
</gene>
<name>A0ABW0HM96_9BACL</name>
<proteinExistence type="predicted"/>
<keyword evidence="2" id="KW-1185">Reference proteome</keyword>
<dbReference type="Proteomes" id="UP001596113">
    <property type="component" value="Unassembled WGS sequence"/>
</dbReference>
<dbReference type="EMBL" id="JBHSMI010000012">
    <property type="protein sequence ID" value="MFC5402355.1"/>
    <property type="molecule type" value="Genomic_DNA"/>
</dbReference>
<sequence>MYDFALQMRVLRTKRKEMGVCIYCTGPLVTSTMCERCADKKRPGTNELIMREKMRYPLTRKRAERNR</sequence>
<evidence type="ECO:0000313" key="1">
    <source>
        <dbReference type="EMBL" id="MFC5402355.1"/>
    </source>
</evidence>
<comment type="caution">
    <text evidence="1">The sequence shown here is derived from an EMBL/GenBank/DDBJ whole genome shotgun (WGS) entry which is preliminary data.</text>
</comment>
<dbReference type="RefSeq" id="WP_378130727.1">
    <property type="nucleotide sequence ID" value="NZ_JBHSMI010000012.1"/>
</dbReference>
<evidence type="ECO:0008006" key="3">
    <source>
        <dbReference type="Google" id="ProtNLM"/>
    </source>
</evidence>
<evidence type="ECO:0000313" key="2">
    <source>
        <dbReference type="Proteomes" id="UP001596113"/>
    </source>
</evidence>